<evidence type="ECO:0000259" key="6">
    <source>
        <dbReference type="PROSITE" id="PS50069"/>
    </source>
</evidence>
<dbReference type="InterPro" id="IPR036388">
    <property type="entry name" value="WH-like_DNA-bd_sf"/>
</dbReference>
<dbReference type="SUPFAM" id="SSF75632">
    <property type="entry name" value="Cullin homology domain"/>
    <property type="match status" value="1"/>
</dbReference>
<evidence type="ECO:0000256" key="5">
    <source>
        <dbReference type="RuleBase" id="RU003829"/>
    </source>
</evidence>
<proteinExistence type="inferred from homology"/>
<evidence type="ECO:0000313" key="7">
    <source>
        <dbReference type="EMBL" id="JAT70380.1"/>
    </source>
</evidence>
<dbReference type="InterPro" id="IPR019559">
    <property type="entry name" value="Cullin_neddylation_domain"/>
</dbReference>
<dbReference type="InterPro" id="IPR036317">
    <property type="entry name" value="Cullin_homology_sf"/>
</dbReference>
<dbReference type="Pfam" id="PF10557">
    <property type="entry name" value="Cullin_Nedd8"/>
    <property type="match status" value="1"/>
</dbReference>
<keyword evidence="3" id="KW-0832">Ubl conjugation</keyword>
<dbReference type="InterPro" id="IPR045093">
    <property type="entry name" value="Cullin"/>
</dbReference>
<name>A0A1D1ZTV4_AUXPR</name>
<feature type="domain" description="Cullin family profile" evidence="6">
    <location>
        <begin position="395"/>
        <end position="625"/>
    </location>
</feature>
<dbReference type="SUPFAM" id="SSF46785">
    <property type="entry name" value="Winged helix' DNA-binding domain"/>
    <property type="match status" value="1"/>
</dbReference>
<evidence type="ECO:0000256" key="4">
    <source>
        <dbReference type="PROSITE-ProRule" id="PRU00330"/>
    </source>
</evidence>
<dbReference type="Gene3D" id="3.30.230.130">
    <property type="entry name" value="Cullin, Chain C, Domain 2"/>
    <property type="match status" value="1"/>
</dbReference>
<dbReference type="SMART" id="SM00884">
    <property type="entry name" value="Cullin_Nedd8"/>
    <property type="match status" value="1"/>
</dbReference>
<dbReference type="Pfam" id="PF26557">
    <property type="entry name" value="Cullin_AB"/>
    <property type="match status" value="1"/>
</dbReference>
<dbReference type="GO" id="GO:0006511">
    <property type="term" value="P:ubiquitin-dependent protein catabolic process"/>
    <property type="evidence" value="ECO:0007669"/>
    <property type="project" value="InterPro"/>
</dbReference>
<dbReference type="PROSITE" id="PS50069">
    <property type="entry name" value="CULLIN_2"/>
    <property type="match status" value="1"/>
</dbReference>
<dbReference type="PANTHER" id="PTHR11932">
    <property type="entry name" value="CULLIN"/>
    <property type="match status" value="1"/>
</dbReference>
<organism evidence="7">
    <name type="scientific">Auxenochlorella protothecoides</name>
    <name type="common">Green microalga</name>
    <name type="synonym">Chlorella protothecoides</name>
    <dbReference type="NCBI Taxonomy" id="3075"/>
    <lineage>
        <taxon>Eukaryota</taxon>
        <taxon>Viridiplantae</taxon>
        <taxon>Chlorophyta</taxon>
        <taxon>core chlorophytes</taxon>
        <taxon>Trebouxiophyceae</taxon>
        <taxon>Chlorellales</taxon>
        <taxon>Chlorellaceae</taxon>
        <taxon>Auxenochlorella</taxon>
    </lineage>
</organism>
<evidence type="ECO:0000256" key="2">
    <source>
        <dbReference type="ARBA" id="ARBA00022499"/>
    </source>
</evidence>
<dbReference type="FunFam" id="1.20.1310.10:FF:000001">
    <property type="entry name" value="Cullin 3"/>
    <property type="match status" value="1"/>
</dbReference>
<dbReference type="InterPro" id="IPR016158">
    <property type="entry name" value="Cullin_homology"/>
</dbReference>
<dbReference type="Gene3D" id="1.20.1310.10">
    <property type="entry name" value="Cullin Repeats"/>
    <property type="match status" value="4"/>
</dbReference>
<sequence>MGKPDGPIKLEEGWAMMEGGITKLKRVLEGEKTEAFTAQEYMQLYTNIYNMCTQKLPYDHSEQLYARYRTSLQNYIEECVVPSLKDLKGVSLLRTLCRRWQNHTLMVRWMSRIFSYLDRYYVQRHNLNSMNEVGLLVWKEVVHEVIKSRVTDAILELVERERDGEAVDCPLLKNSLATYQEVGMGLLDAYEKDFEAALLQTTAKYYKRKSAGWLETYSTPEFLSMAEACLKAEENRVDAYLHVSTRTKLLSTTETELLKEHSLSLLEKEGSGCAALLRDGKKEDLARMFRLFGRIPKGLEPMAAIFKDFVESEGMSHVRAATEAAVSKQAKEKDAGKAGKDGAAAPEHQFIRVAIDLHDTYSDYVVSYFGSASLFHKALKEAFETFCNKQIGRATVAEAMASFCDSLLRKGSTSEKLTDDEVESLLDRVVKLLAYVSDKDLFAEFYRTKLSKRLLGTHMASEELEKGVLIRLKQQCGTQFTSRMEGMVHDLAHAKDKMEEFVRWQKKRGVTLPVELNATVLTVGFWPTFKKIEPTLPEEMLMAMNQFTQFHEAINNGSRRLTWHHTHGNVLVRATYDKTYELVVTPTQATILALFNDATSLKYVEIQEATNIDSDDLERTLASLVFAKHKLLSKEPMGRTINSTDTFAYNAGFKDRMRRIRVALPPLEDRRKVKEDVGKDRVHIIQATIVRIMKSRRVMKHQELLVEVVGQTQKMFAADVKLVKKQIESLIEREFLERDEKDTAMYKYVA</sequence>
<accession>A0A1D1ZTV4</accession>
<dbReference type="AlphaFoldDB" id="A0A1D1ZTV4"/>
<dbReference type="InterPro" id="IPR059120">
    <property type="entry name" value="Cullin-like_AB"/>
</dbReference>
<dbReference type="SMART" id="SM00182">
    <property type="entry name" value="CULLIN"/>
    <property type="match status" value="1"/>
</dbReference>
<keyword evidence="2" id="KW-1017">Isopeptide bond</keyword>
<evidence type="ECO:0000256" key="3">
    <source>
        <dbReference type="ARBA" id="ARBA00022843"/>
    </source>
</evidence>
<protein>
    <recommendedName>
        <fullName evidence="6">Cullin family profile domain-containing protein</fullName>
    </recommendedName>
</protein>
<dbReference type="FunFam" id="1.20.1310.10:FF:000002">
    <property type="entry name" value="cullin-3 isoform X1"/>
    <property type="match status" value="1"/>
</dbReference>
<evidence type="ECO:0000256" key="1">
    <source>
        <dbReference type="ARBA" id="ARBA00006019"/>
    </source>
</evidence>
<dbReference type="InterPro" id="IPR001373">
    <property type="entry name" value="Cullin_N"/>
</dbReference>
<dbReference type="GO" id="GO:0031625">
    <property type="term" value="F:ubiquitin protein ligase binding"/>
    <property type="evidence" value="ECO:0007669"/>
    <property type="project" value="InterPro"/>
</dbReference>
<reference evidence="7" key="1">
    <citation type="submission" date="2015-08" db="EMBL/GenBank/DDBJ databases">
        <authorList>
            <person name="Babu N.S."/>
            <person name="Beckwith C.J."/>
            <person name="Beseler K.G."/>
            <person name="Brison A."/>
            <person name="Carone J.V."/>
            <person name="Caskin T.P."/>
            <person name="Diamond M."/>
            <person name="Durham M.E."/>
            <person name="Foxe J.M."/>
            <person name="Go M."/>
            <person name="Henderson B.A."/>
            <person name="Jones I.B."/>
            <person name="McGettigan J.A."/>
            <person name="Micheletti S.J."/>
            <person name="Nasrallah M.E."/>
            <person name="Ortiz D."/>
            <person name="Piller C.R."/>
            <person name="Privatt S.R."/>
            <person name="Schneider S.L."/>
            <person name="Sharp S."/>
            <person name="Smith T.C."/>
            <person name="Stanton J.D."/>
            <person name="Ullery H.E."/>
            <person name="Wilson R.J."/>
            <person name="Serrano M.G."/>
            <person name="Buck G."/>
            <person name="Lee V."/>
            <person name="Wang Y."/>
            <person name="Carvalho R."/>
            <person name="Voegtly L."/>
            <person name="Shi R."/>
            <person name="Duckworth R."/>
            <person name="Johnson A."/>
            <person name="Loviza R."/>
            <person name="Walstead R."/>
            <person name="Shah Z."/>
            <person name="Kiflezghi M."/>
            <person name="Wade K."/>
            <person name="Ball S.L."/>
            <person name="Bradley K.W."/>
            <person name="Asai D.J."/>
            <person name="Bowman C.A."/>
            <person name="Russell D.A."/>
            <person name="Pope W.H."/>
            <person name="Jacobs-Sera D."/>
            <person name="Hendrix R.W."/>
            <person name="Hatfull G.F."/>
        </authorList>
    </citation>
    <scope>NUCLEOTIDE SEQUENCE</scope>
</reference>
<comment type="similarity">
    <text evidence="1 4 5">Belongs to the cullin family.</text>
</comment>
<dbReference type="Gene3D" id="1.10.10.10">
    <property type="entry name" value="Winged helix-like DNA-binding domain superfamily/Winged helix DNA-binding domain"/>
    <property type="match status" value="1"/>
</dbReference>
<dbReference type="InterPro" id="IPR036390">
    <property type="entry name" value="WH_DNA-bd_sf"/>
</dbReference>
<dbReference type="Pfam" id="PF00888">
    <property type="entry name" value="Cullin"/>
    <property type="match status" value="1"/>
</dbReference>
<dbReference type="SUPFAM" id="SSF74788">
    <property type="entry name" value="Cullin repeat-like"/>
    <property type="match status" value="1"/>
</dbReference>
<gene>
    <name evidence="7" type="ORF">g.52250</name>
</gene>
<dbReference type="FunFam" id="1.10.10.10:FF:000014">
    <property type="entry name" value="Cullin 1"/>
    <property type="match status" value="1"/>
</dbReference>
<dbReference type="InterPro" id="IPR016159">
    <property type="entry name" value="Cullin_repeat-like_dom_sf"/>
</dbReference>
<dbReference type="EMBL" id="GDKF01008242">
    <property type="protein sequence ID" value="JAT70380.1"/>
    <property type="molecule type" value="Transcribed_RNA"/>
</dbReference>